<organism evidence="1">
    <name type="scientific">Rhizophora mucronata</name>
    <name type="common">Asiatic mangrove</name>
    <dbReference type="NCBI Taxonomy" id="61149"/>
    <lineage>
        <taxon>Eukaryota</taxon>
        <taxon>Viridiplantae</taxon>
        <taxon>Streptophyta</taxon>
        <taxon>Embryophyta</taxon>
        <taxon>Tracheophyta</taxon>
        <taxon>Spermatophyta</taxon>
        <taxon>Magnoliopsida</taxon>
        <taxon>eudicotyledons</taxon>
        <taxon>Gunneridae</taxon>
        <taxon>Pentapetalae</taxon>
        <taxon>rosids</taxon>
        <taxon>fabids</taxon>
        <taxon>Malpighiales</taxon>
        <taxon>Rhizophoraceae</taxon>
        <taxon>Rhizophora</taxon>
    </lineage>
</organism>
<dbReference type="AlphaFoldDB" id="A0A2P2KI08"/>
<name>A0A2P2KI08_RHIMU</name>
<protein>
    <submittedName>
        <fullName evidence="1">Prolyl endopeptidase-like</fullName>
    </submittedName>
</protein>
<proteinExistence type="predicted"/>
<evidence type="ECO:0000313" key="1">
    <source>
        <dbReference type="EMBL" id="MBX05344.1"/>
    </source>
</evidence>
<dbReference type="EMBL" id="GGEC01024860">
    <property type="protein sequence ID" value="MBX05344.1"/>
    <property type="molecule type" value="Transcribed_RNA"/>
</dbReference>
<sequence length="85" mass="9559">MDKPRTPTLRRSGNLGGDSTSHLFKESTLQMLSVGHESFCIGVFLVDVFHETGVGSVSHPMVRILQGPAMSRDCGWNFLCHWRWL</sequence>
<reference evidence="1" key="1">
    <citation type="submission" date="2018-02" db="EMBL/GenBank/DDBJ databases">
        <title>Rhizophora mucronata_Transcriptome.</title>
        <authorList>
            <person name="Meera S.P."/>
            <person name="Sreeshan A."/>
            <person name="Augustine A."/>
        </authorList>
    </citation>
    <scope>NUCLEOTIDE SEQUENCE</scope>
    <source>
        <tissue evidence="1">Leaf</tissue>
    </source>
</reference>
<accession>A0A2P2KI08</accession>